<dbReference type="Proteomes" id="UP000291088">
    <property type="component" value="Unassembled WGS sequence"/>
</dbReference>
<sequence>MRERPAVEGLLRLMAWLSPAFPVGGFAYSGGLEAAVQSEHVSSAETLKDWLLTLLRNGSLRNDAVLLAEAHRAAAEDERLREVAELATALAGSAERHLEISRQGGAFLAAASAWPGSVPDVLDDGTAYSVAVGAVAASNGVGLAETVAAFLHAAVSQLVSAAIRLGVLGQSQGVALLSFLEEVIAEQAEKAVSSTLEDLGSATLVADQMSLRHETQHSRLFLS</sequence>
<dbReference type="HAMAP" id="MF_01385">
    <property type="entry name" value="UreF"/>
    <property type="match status" value="1"/>
</dbReference>
<dbReference type="RefSeq" id="WP_129332188.1">
    <property type="nucleotide sequence ID" value="NZ_SDVB01000238.1"/>
</dbReference>
<evidence type="ECO:0000313" key="5">
    <source>
        <dbReference type="Proteomes" id="UP000291088"/>
    </source>
</evidence>
<dbReference type="GO" id="GO:0016151">
    <property type="term" value="F:nickel cation binding"/>
    <property type="evidence" value="ECO:0007669"/>
    <property type="project" value="UniProtKB-UniRule"/>
</dbReference>
<keyword evidence="1 3" id="KW-0996">Nickel insertion</keyword>
<comment type="similarity">
    <text evidence="3">Belongs to the UreF family.</text>
</comment>
<comment type="subcellular location">
    <subcellularLocation>
        <location evidence="3">Cytoplasm</location>
    </subcellularLocation>
</comment>
<dbReference type="InterPro" id="IPR038277">
    <property type="entry name" value="UreF_sf"/>
</dbReference>
<dbReference type="Pfam" id="PF01730">
    <property type="entry name" value="UreF"/>
    <property type="match status" value="1"/>
</dbReference>
<dbReference type="EMBL" id="SDVB01000238">
    <property type="protein sequence ID" value="RYC11752.1"/>
    <property type="molecule type" value="Genomic_DNA"/>
</dbReference>
<dbReference type="GO" id="GO:0005737">
    <property type="term" value="C:cytoplasm"/>
    <property type="evidence" value="ECO:0007669"/>
    <property type="project" value="UniProtKB-SubCell"/>
</dbReference>
<evidence type="ECO:0000256" key="2">
    <source>
        <dbReference type="ARBA" id="ARBA00023186"/>
    </source>
</evidence>
<evidence type="ECO:0000256" key="3">
    <source>
        <dbReference type="HAMAP-Rule" id="MF_01385"/>
    </source>
</evidence>
<keyword evidence="5" id="KW-1185">Reference proteome</keyword>
<protein>
    <recommendedName>
        <fullName evidence="3">Urease accessory protein UreF</fullName>
    </recommendedName>
</protein>
<evidence type="ECO:0000313" key="4">
    <source>
        <dbReference type="EMBL" id="RYC11752.1"/>
    </source>
</evidence>
<comment type="caution">
    <text evidence="4">The sequence shown here is derived from an EMBL/GenBank/DDBJ whole genome shotgun (WGS) entry which is preliminary data.</text>
</comment>
<reference evidence="4 5" key="1">
    <citation type="submission" date="2019-01" db="EMBL/GenBank/DDBJ databases">
        <authorList>
            <person name="Deng T."/>
        </authorList>
    </citation>
    <scope>NUCLEOTIDE SEQUENCE [LARGE SCALE GENOMIC DNA]</scope>
    <source>
        <strain evidence="4 5">F8825</strain>
    </source>
</reference>
<dbReference type="PANTHER" id="PTHR33620:SF1">
    <property type="entry name" value="UREASE ACCESSORY PROTEIN F"/>
    <property type="match status" value="1"/>
</dbReference>
<gene>
    <name evidence="3" type="primary">ureF</name>
    <name evidence="4" type="ORF">EUU22_11800</name>
</gene>
<dbReference type="OrthoDB" id="9798772at2"/>
<dbReference type="AlphaFoldDB" id="A0A4Q2T082"/>
<dbReference type="PANTHER" id="PTHR33620">
    <property type="entry name" value="UREASE ACCESSORY PROTEIN F"/>
    <property type="match status" value="1"/>
</dbReference>
<dbReference type="PIRSF" id="PIRSF009467">
    <property type="entry name" value="Ureas_acces_UreF"/>
    <property type="match status" value="1"/>
</dbReference>
<dbReference type="InterPro" id="IPR002639">
    <property type="entry name" value="UreF"/>
</dbReference>
<evidence type="ECO:0000256" key="1">
    <source>
        <dbReference type="ARBA" id="ARBA00022988"/>
    </source>
</evidence>
<comment type="subunit">
    <text evidence="3">UreD, UreF and UreG form a complex that acts as a GTP-hydrolysis-dependent molecular chaperone, activating the urease apoprotein by helping to assemble the nickel containing metallocenter of UreC. The UreE protein probably delivers the nickel.</text>
</comment>
<comment type="function">
    <text evidence="3">Required for maturation of urease via the functional incorporation of the urease nickel metallocenter.</text>
</comment>
<name>A0A4Q2T082_9HYPH</name>
<organism evidence="4 5">
    <name type="scientific">Ciceribacter ferrooxidans</name>
    <dbReference type="NCBI Taxonomy" id="2509717"/>
    <lineage>
        <taxon>Bacteria</taxon>
        <taxon>Pseudomonadati</taxon>
        <taxon>Pseudomonadota</taxon>
        <taxon>Alphaproteobacteria</taxon>
        <taxon>Hyphomicrobiales</taxon>
        <taxon>Rhizobiaceae</taxon>
        <taxon>Ciceribacter</taxon>
    </lineage>
</organism>
<keyword evidence="3" id="KW-0963">Cytoplasm</keyword>
<accession>A0A4Q2T082</accession>
<keyword evidence="2 3" id="KW-0143">Chaperone</keyword>
<proteinExistence type="inferred from homology"/>
<dbReference type="Gene3D" id="1.10.4190.10">
    <property type="entry name" value="Urease accessory protein UreF"/>
    <property type="match status" value="1"/>
</dbReference>